<dbReference type="InterPro" id="IPR043128">
    <property type="entry name" value="Rev_trsase/Diguanyl_cyclase"/>
</dbReference>
<dbReference type="EMBL" id="BKCJ010002736">
    <property type="protein sequence ID" value="GEU50583.1"/>
    <property type="molecule type" value="Genomic_DNA"/>
</dbReference>
<dbReference type="Gene3D" id="3.30.70.270">
    <property type="match status" value="3"/>
</dbReference>
<feature type="compositionally biased region" description="Basic and acidic residues" evidence="17">
    <location>
        <begin position="2877"/>
        <end position="2887"/>
    </location>
</feature>
<keyword evidence="7" id="KW-0064">Aspartyl protease</keyword>
<dbReference type="Pfam" id="PF17917">
    <property type="entry name" value="RT_RNaseH"/>
    <property type="match status" value="2"/>
</dbReference>
<dbReference type="CDD" id="cd00303">
    <property type="entry name" value="retropepsin_like"/>
    <property type="match status" value="1"/>
</dbReference>
<dbReference type="InterPro" id="IPR025724">
    <property type="entry name" value="GAG-pre-integrase_dom"/>
</dbReference>
<dbReference type="GO" id="GO:0003887">
    <property type="term" value="F:DNA-directed DNA polymerase activity"/>
    <property type="evidence" value="ECO:0007669"/>
    <property type="project" value="UniProtKB-KW"/>
</dbReference>
<evidence type="ECO:0000256" key="5">
    <source>
        <dbReference type="ARBA" id="ARBA00022722"/>
    </source>
</evidence>
<dbReference type="Pfam" id="PF13976">
    <property type="entry name" value="gag_pre-integrs"/>
    <property type="match status" value="1"/>
</dbReference>
<dbReference type="InterPro" id="IPR012337">
    <property type="entry name" value="RNaseH-like_sf"/>
</dbReference>
<keyword evidence="11" id="KW-0229">DNA integration</keyword>
<evidence type="ECO:0000313" key="19">
    <source>
        <dbReference type="EMBL" id="GEU50583.1"/>
    </source>
</evidence>
<sequence length="3829" mass="435435">MRTRSQSRHNSPQQEASPVIVEPLRIELPFLEDQFQEDHPPEVLMADNRTMAELLQAPTEGYEDAIIILEIAANNFELKHGLINLVQNKQFFGHDKEDPHAHIRYFNKITSTMRVPNVPSSSIKLMLFPFSFEGAARIWLEKEPPRSILTWDDLVSKFINQFFPPSKTTNLRTSSSTPAVSSEVTKLKDLVRALLLDKKNQSSAPVSSPTPAPVKAVEPNFVTYGGTYSYQNCPATSGNVYRDNIQEYVSQAAATNLNQGNTGFRPQMVANQIRPPGFPPHQNNQNNFNWGNNFNQNRGGSGTLPSNTIANPKEELKGITTRSGVAYQGPTIPNPPKVVKQGTEPVVAPVSAPMPNVKSSIPYPSSFMDTLILMPKFASTLKALIGNKEKLSEIARTPMNEHCSAVILNKLPRKLGDPGKFLILCESPGMDECLALADLGASINLMPFSAWEALSLLELTQNCMTLELADHSVSKPIGITKDVSFKVGVFHYPADFVVVDFKPDPRVHLILERCFLKTDRALIYVHKGELTLRIGNKAITYNLDQTVRYSANYNQMTANKIDVICEMYSQEFLDFSDTTVSGNPTPHDDPIISTTSPTLTPFGDSDFLLFEEADAFLGLEDDPDSPKINPFYYDPEGNILLLETILNSEPLPPLPNHEQYLPSFKKELKGDNKLPVIISKELGDEKKSALIKVLKSHKRAIAWKLSDIQGGFTVIKNEENELILTRLVTGSRVCIDYRKLNEATRKDHFPLPFIDQMLKRLAGNEFYCFLDGFSGYFQIPIDPRDQEKTTCMLAIFHDMVEKTMKVFMDDFSMFGNSFENYLSRLDKMLQRCEDTNLSLNWEKSHFMVKEGIVLGHKISKNGIEVDRANVDVIAKLPHPTTVKGVWSFLGHAGFYRRFIHDFSKISQPMTHLLEKNTPFIFSEDCIKSFQTLKKKLTEAPMLIASNWDLPFELMCDASDFAIEKEMLAVVYAFEKFRSYLIMNKSIVHTDHSAFKYLFVKKDAKARLLWWVLLLQEFDFKVLDTKGAENLAADHLSRLENPYENMLDPKGINETFPLETLSMVTFHGDSSTSWFADSANYHAEQDAVIVCGNKVVHVPYKNKTLVVERDRGAAPVARAPYRLAPSEMKELAKQLQELSEKGFILPSSSPWGAPVLFVKKKDESFRSSVYSKIDLRTGYHQLRIREEYIPITAFRTRHVIDSEGVHVDPAKIESIKNWATPTAPTEKNKKFEWETEAEEAFQTLKQKLCCAPILALPEGSKDLVVYSDALLRGFGAVLMQREKVIAYASRQLRTHEENYTTHDLELGAVVFALRLWRHYLYGTKCVVYTDHKSLQYILDKKELNMGQRRWIELLSNYDCEIRYHPGKANVVADALRRKEREPIRVRALVKTVHPSLHDQICNAQSKAMKKKNVEAENLGRLIKQIFEIHPDGTRYHDKRICLPKFGGLRDLIVHESHKSKYSIHPGSDKMYQDLKQLYWWPNMKADIATYKWERITIDFIVGLPRTPSGYDSIWVIVDRLTKSAHFLPVKMTDSMEKLTQLYLKEIVYRHGVPISIISDRDSKFTSRFWRSLQEAVGTRLDMSTAYHPETDGLSERAIQTLEDMLRACVIDFGGSWDRHLPLVEFSYNNSYHASIKAAPFEALYGLKCRSPVCWSEVGDNQLIGLELIWETNEKIVQIKNRLLTTRSHQKSYADVRHKPLEFNIGDKVMLKVSPWKGVIHFRKRGKLSPRFMGPFKILERVGPVAYNLELPRELQGIHDTFHVLNLNKCLSDESLIIPLDEVQLDDKLHFIEEPTKIIDREVKRLKQIRIPIVKFIGTRAKDQNIRFRVVVLMTANYGYGYFMVIHDDDDAVVHGLGRYSWCVCSQLWKLSQLNTKVTTVRVLSVVGLKPRLVLFVYLILPIEAGSENCPPMLNKENYVLWPSRLLRYAKIRPNGKLIHNSIINGPYVRRMISEPSDPNREVPVNETFHVQTYDELTKKELKQIKADDQAIQTILLGLPEDIYRAVDSCETAQEIWLRVQQMMKGSDIGIQDKKAKLFNEWERFTSTDGKSIESYYHRFLKLMNDFKRNKHFPENISSQDRQMQMVGGNGGNQFRQYVRQNVGNLNGYNAIQNVRNQVVQNALQNPRVQNVGNQNGLIVVPGIANQNPNGNGNLVAAQAEGNATGHNRIQLQAEEFDPMAAAADLDEIEEVNANCILMANMQQASTSGTQADKALVYDSDGLVEVHNCDNCYDNEIFNMFTQEEHYTELLEPIPKPHQVPQNDNNVISDVSSMEQSGGIVEQHLGNVKETRVLYDSIYNNLAIEVEKVNIKKKLKSDFKIREEELLDKQIQLENKIKILDNILVKTGQLIQTMHMLSPKPDSFYHTEQKIALGYQNPFYLKQAQQKQQSLYNGKVLLEKHDRPVVRDSEETLQLAQESHLKMKQLNKEIKPANYTKINHLSRVFVSQMAKSREELYFSNTSNTTNVSKPISIPNEESSNDTTLIVARKFLNESSSAHQELHKIIKDEIFPIVKQVDARVQNFEIQFLKEAAKFVRDFKSLAKEADESLAKHKALELEIESLLRAVVSQDIMSVVQNNYVSETSNLQTELERTKERFENYIIKKENEYAKLWNDWYKKCEECKYDKISYDKAYNEMQQKIERLQAQLGDLNDTKFQVLNYAKENAHLKTTYKNLFDSISMTRTQTNTIIDSLKNKLHDAIYENSKLRAQLFDKVSEQKDTTRGTSTNTKFAKQSILGKPPSSSRTKVYAVTPIPKSTIFPKVGETHALSKPVTSNSIPTPQESKVMKNDKVIAPRMFRINPFKPSREEKHVTNKVKASVRTNPITVSQPPIITKKVVNSDSNGLSSTGLDNTAKTRRPQPRSNTKNDRVLSVSKSSCKKNKEAKVEEHPSNLLLSKNKKHMSSKCNNVKLATQNVKSKVVYAMCKQCLISANHDVCLLNYVNDMNSHGKKQKANVSINENQKRQNPKVKKPQKVGSIERLASPKPSKPRSFLRWSPTGILFDLKGKIIASSESESQSDCSKSDNACTYNPFEPTIKRFPNSTFFLAGYPDMFMKFLGTVRFGNDHVAAILGFGDLQWGNILITRVYFVEGLGHNLFSVGQFCDSDLEVAFRRNACFVRNLDGVDLLSVNRTTNLYTINLHKMASASPICLMARTTSTKLWLWHQRLSHLNFDTINDLAKKDLVFGLSKFKYHKEHLCPSCEQGKGKRASHPPKPVPNSRQRLHLLYMDLCGPMRIAIINGKRKLDISFLYVFGALCYPKNEREDIGKLGAKGDIGFFICYSADSCAFRVYNRRTKKITKTMNVTFDELSAMVFDQSSLKPGLQNMTSGQISSRLDLTYAPSTITTQQPTERELDLVFEAMYDDYIGGQPSAAPRTVSAAQAHQDVDGLESQQQHAQQQGNQALLQPESIAENVSNAMFDENTFVNPFATPSTSAANSSSSQYVDPSNMHTNQLRSNGDMCMYALTVSTMEPKNVKEAMTDPARIESIQEELLQLKMLDVWVLLLASDNITPLTLKWLFKNKHDKENTVIRNKSHLVVRGYRQEEGIDFKESFASVARMEAIRIFLAFAAHKSFTVIQMDVKTAFLHGTIWVKANTKGMVRRIVDVSPTEILKKYGMESCDPVGTPMEIKDKLDLDQNMTLVDATKYRSMIGALMYLTSSRPDIVHATCLRARCQAKPIEKHLKKVKRIFCYLRRTINMGLWYTNDSGFELTKFSDADYAGCKDTFKSTSGGTQFLGEKLDGSLDLDHNGTLVDATKYRSMIGALMYLTSSRPDIVHATCLCARYQAKPTEKHLKEVKRIFRYLRGTVNTGLWYTKDFGFELTGFSDADYAG</sequence>
<evidence type="ECO:0000256" key="14">
    <source>
        <dbReference type="ARBA" id="ARBA00023125"/>
    </source>
</evidence>
<feature type="coiled-coil region" evidence="16">
    <location>
        <begin position="2624"/>
        <end position="2651"/>
    </location>
</feature>
<dbReference type="InterPro" id="IPR001584">
    <property type="entry name" value="Integrase_cat-core"/>
</dbReference>
<feature type="compositionally biased region" description="Polar residues" evidence="17">
    <location>
        <begin position="2828"/>
        <end position="2850"/>
    </location>
</feature>
<keyword evidence="16" id="KW-0175">Coiled coil</keyword>
<organism evidence="19">
    <name type="scientific">Tanacetum cinerariifolium</name>
    <name type="common">Dalmatian daisy</name>
    <name type="synonym">Chrysanthemum cinerariifolium</name>
    <dbReference type="NCBI Taxonomy" id="118510"/>
    <lineage>
        <taxon>Eukaryota</taxon>
        <taxon>Viridiplantae</taxon>
        <taxon>Streptophyta</taxon>
        <taxon>Embryophyta</taxon>
        <taxon>Tracheophyta</taxon>
        <taxon>Spermatophyta</taxon>
        <taxon>Magnoliopsida</taxon>
        <taxon>eudicotyledons</taxon>
        <taxon>Gunneridae</taxon>
        <taxon>Pentapetalae</taxon>
        <taxon>asterids</taxon>
        <taxon>campanulids</taxon>
        <taxon>Asterales</taxon>
        <taxon>Asteraceae</taxon>
        <taxon>Asteroideae</taxon>
        <taxon>Anthemideae</taxon>
        <taxon>Anthemidinae</taxon>
        <taxon>Tanacetum</taxon>
    </lineage>
</organism>
<keyword evidence="14" id="KW-0238">DNA-binding</keyword>
<proteinExistence type="predicted"/>
<gene>
    <name evidence="19" type="ORF">Tci_022561</name>
</gene>
<keyword evidence="13" id="KW-0239">DNA-directed DNA polymerase</keyword>
<dbReference type="GO" id="GO:0046872">
    <property type="term" value="F:metal ion binding"/>
    <property type="evidence" value="ECO:0007669"/>
    <property type="project" value="UniProtKB-KW"/>
</dbReference>
<evidence type="ECO:0000256" key="1">
    <source>
        <dbReference type="ARBA" id="ARBA00012493"/>
    </source>
</evidence>
<dbReference type="InterPro" id="IPR041373">
    <property type="entry name" value="RT_RNaseH"/>
</dbReference>
<dbReference type="GO" id="GO:0006310">
    <property type="term" value="P:DNA recombination"/>
    <property type="evidence" value="ECO:0007669"/>
    <property type="project" value="UniProtKB-KW"/>
</dbReference>
<evidence type="ECO:0000256" key="16">
    <source>
        <dbReference type="SAM" id="Coils"/>
    </source>
</evidence>
<dbReference type="Pfam" id="PF24626">
    <property type="entry name" value="SH3_Tf2-1"/>
    <property type="match status" value="1"/>
</dbReference>
<dbReference type="GO" id="GO:0004519">
    <property type="term" value="F:endonuclease activity"/>
    <property type="evidence" value="ECO:0007669"/>
    <property type="project" value="UniProtKB-KW"/>
</dbReference>
<comment type="caution">
    <text evidence="19">The sequence shown here is derived from an EMBL/GenBank/DDBJ whole genome shotgun (WGS) entry which is preliminary data.</text>
</comment>
<name>A0A6L2KM41_TANCI</name>
<keyword evidence="6" id="KW-0479">Metal-binding</keyword>
<keyword evidence="4" id="KW-0548">Nucleotidyltransferase</keyword>
<dbReference type="Pfam" id="PF07727">
    <property type="entry name" value="RVT_2"/>
    <property type="match status" value="1"/>
</dbReference>
<dbReference type="InterPro" id="IPR036397">
    <property type="entry name" value="RNaseH_sf"/>
</dbReference>
<evidence type="ECO:0000256" key="12">
    <source>
        <dbReference type="ARBA" id="ARBA00022918"/>
    </source>
</evidence>
<evidence type="ECO:0000256" key="2">
    <source>
        <dbReference type="ARBA" id="ARBA00022670"/>
    </source>
</evidence>
<dbReference type="EC" id="2.7.7.49" evidence="1"/>
<dbReference type="Gene3D" id="3.10.10.10">
    <property type="entry name" value="HIV Type 1 Reverse Transcriptase, subunit A, domain 1"/>
    <property type="match status" value="1"/>
</dbReference>
<feature type="region of interest" description="Disordered" evidence="17">
    <location>
        <begin position="3369"/>
        <end position="3400"/>
    </location>
</feature>
<dbReference type="InterPro" id="IPR056924">
    <property type="entry name" value="SH3_Tf2-1"/>
</dbReference>
<feature type="compositionally biased region" description="Low complexity" evidence="17">
    <location>
        <begin position="3389"/>
        <end position="3400"/>
    </location>
</feature>
<dbReference type="InterPro" id="IPR041588">
    <property type="entry name" value="Integrase_H2C2"/>
</dbReference>
<evidence type="ECO:0000256" key="10">
    <source>
        <dbReference type="ARBA" id="ARBA00022842"/>
    </source>
</evidence>
<keyword evidence="15" id="KW-0233">DNA recombination</keyword>
<dbReference type="GO" id="GO:0003677">
    <property type="term" value="F:DNA binding"/>
    <property type="evidence" value="ECO:0007669"/>
    <property type="project" value="UniProtKB-KW"/>
</dbReference>
<dbReference type="Gene3D" id="1.10.340.70">
    <property type="match status" value="1"/>
</dbReference>
<feature type="domain" description="Integrase catalytic" evidence="18">
    <location>
        <begin position="1486"/>
        <end position="1646"/>
    </location>
</feature>
<evidence type="ECO:0000256" key="9">
    <source>
        <dbReference type="ARBA" id="ARBA00022801"/>
    </source>
</evidence>
<evidence type="ECO:0000256" key="11">
    <source>
        <dbReference type="ARBA" id="ARBA00022908"/>
    </source>
</evidence>
<feature type="region of interest" description="Disordered" evidence="17">
    <location>
        <begin position="2947"/>
        <end position="2987"/>
    </location>
</feature>
<dbReference type="Pfam" id="PF25597">
    <property type="entry name" value="SH3_retrovirus"/>
    <property type="match status" value="1"/>
</dbReference>
<keyword evidence="8" id="KW-0255">Endonuclease</keyword>
<reference evidence="19" key="1">
    <citation type="journal article" date="2019" name="Sci. Rep.">
        <title>Draft genome of Tanacetum cinerariifolium, the natural source of mosquito coil.</title>
        <authorList>
            <person name="Yamashiro T."/>
            <person name="Shiraishi A."/>
            <person name="Satake H."/>
            <person name="Nakayama K."/>
        </authorList>
    </citation>
    <scope>NUCLEOTIDE SEQUENCE</scope>
</reference>
<keyword evidence="12 19" id="KW-0695">RNA-directed DNA polymerase</keyword>
<feature type="region of interest" description="Disordered" evidence="17">
    <location>
        <begin position="2715"/>
        <end position="2742"/>
    </location>
</feature>
<dbReference type="InterPro" id="IPR021109">
    <property type="entry name" value="Peptidase_aspartic_dom_sf"/>
</dbReference>
<keyword evidence="5" id="KW-0540">Nuclease</keyword>
<dbReference type="InterPro" id="IPR057670">
    <property type="entry name" value="SH3_retrovirus"/>
</dbReference>
<evidence type="ECO:0000256" key="15">
    <source>
        <dbReference type="ARBA" id="ARBA00023172"/>
    </source>
</evidence>
<keyword evidence="10" id="KW-0460">Magnesium</keyword>
<feature type="coiled-coil region" evidence="16">
    <location>
        <begin position="2536"/>
        <end position="2563"/>
    </location>
</feature>
<keyword evidence="2" id="KW-0645">Protease</keyword>
<dbReference type="CDD" id="cd09274">
    <property type="entry name" value="RNase_HI_RT_Ty3"/>
    <property type="match status" value="2"/>
</dbReference>
<dbReference type="Pfam" id="PF14223">
    <property type="entry name" value="Retrotran_gag_2"/>
    <property type="match status" value="1"/>
</dbReference>
<dbReference type="InterPro" id="IPR043502">
    <property type="entry name" value="DNA/RNA_pol_sf"/>
</dbReference>
<keyword evidence="9" id="KW-0378">Hydrolase</keyword>
<dbReference type="CDD" id="cd01647">
    <property type="entry name" value="RT_LTR"/>
    <property type="match status" value="1"/>
</dbReference>
<dbReference type="SUPFAM" id="SSF56672">
    <property type="entry name" value="DNA/RNA polymerases"/>
    <property type="match status" value="2"/>
</dbReference>
<evidence type="ECO:0000256" key="4">
    <source>
        <dbReference type="ARBA" id="ARBA00022695"/>
    </source>
</evidence>
<evidence type="ECO:0000256" key="17">
    <source>
        <dbReference type="SAM" id="MobiDB-lite"/>
    </source>
</evidence>
<dbReference type="SUPFAM" id="SSF53098">
    <property type="entry name" value="Ribonuclease H-like"/>
    <property type="match status" value="1"/>
</dbReference>
<evidence type="ECO:0000256" key="8">
    <source>
        <dbReference type="ARBA" id="ARBA00022759"/>
    </source>
</evidence>
<feature type="compositionally biased region" description="Polar residues" evidence="17">
    <location>
        <begin position="2720"/>
        <end position="2729"/>
    </location>
</feature>
<dbReference type="GO" id="GO:0015074">
    <property type="term" value="P:DNA integration"/>
    <property type="evidence" value="ECO:0007669"/>
    <property type="project" value="UniProtKB-KW"/>
</dbReference>
<dbReference type="PANTHER" id="PTHR37984:SF5">
    <property type="entry name" value="PROTEIN NYNRIN-LIKE"/>
    <property type="match status" value="1"/>
</dbReference>
<feature type="region of interest" description="Disordered" evidence="17">
    <location>
        <begin position="2828"/>
        <end position="2888"/>
    </location>
</feature>
<protein>
    <recommendedName>
        <fullName evidence="1">RNA-directed DNA polymerase</fullName>
        <ecNumber evidence="1">2.7.7.49</ecNumber>
    </recommendedName>
</protein>
<evidence type="ECO:0000259" key="18">
    <source>
        <dbReference type="PROSITE" id="PS50994"/>
    </source>
</evidence>
<dbReference type="PANTHER" id="PTHR37984">
    <property type="entry name" value="PROTEIN CBG26694"/>
    <property type="match status" value="1"/>
</dbReference>
<dbReference type="Pfam" id="PF17921">
    <property type="entry name" value="Integrase_H2C2"/>
    <property type="match status" value="1"/>
</dbReference>
<evidence type="ECO:0000256" key="7">
    <source>
        <dbReference type="ARBA" id="ARBA00022750"/>
    </source>
</evidence>
<dbReference type="Gene3D" id="3.30.420.10">
    <property type="entry name" value="Ribonuclease H-like superfamily/Ribonuclease H"/>
    <property type="match status" value="1"/>
</dbReference>
<dbReference type="GO" id="GO:0003964">
    <property type="term" value="F:RNA-directed DNA polymerase activity"/>
    <property type="evidence" value="ECO:0007669"/>
    <property type="project" value="UniProtKB-KW"/>
</dbReference>
<evidence type="ECO:0000256" key="3">
    <source>
        <dbReference type="ARBA" id="ARBA00022679"/>
    </source>
</evidence>
<dbReference type="Gene3D" id="2.40.70.10">
    <property type="entry name" value="Acid Proteases"/>
    <property type="match status" value="1"/>
</dbReference>
<accession>A0A6L2KM41</accession>
<dbReference type="InterPro" id="IPR013103">
    <property type="entry name" value="RVT_2"/>
</dbReference>
<dbReference type="PROSITE" id="PS50994">
    <property type="entry name" value="INTEGRASE"/>
    <property type="match status" value="1"/>
</dbReference>
<dbReference type="InterPro" id="IPR050951">
    <property type="entry name" value="Retrovirus_Pol_polyprotein"/>
</dbReference>
<evidence type="ECO:0000256" key="6">
    <source>
        <dbReference type="ARBA" id="ARBA00022723"/>
    </source>
</evidence>
<keyword evidence="3" id="KW-0808">Transferase</keyword>
<evidence type="ECO:0000256" key="13">
    <source>
        <dbReference type="ARBA" id="ARBA00022932"/>
    </source>
</evidence>
<dbReference type="GO" id="GO:0004190">
    <property type="term" value="F:aspartic-type endopeptidase activity"/>
    <property type="evidence" value="ECO:0007669"/>
    <property type="project" value="UniProtKB-KW"/>
</dbReference>
<dbReference type="FunFam" id="3.30.70.270:FF:000020">
    <property type="entry name" value="Transposon Tf2-6 polyprotein-like Protein"/>
    <property type="match status" value="1"/>
</dbReference>
<dbReference type="GO" id="GO:0006508">
    <property type="term" value="P:proteolysis"/>
    <property type="evidence" value="ECO:0007669"/>
    <property type="project" value="UniProtKB-KW"/>
</dbReference>